<proteinExistence type="inferred from homology"/>
<dbReference type="KEGG" id="phm:PSMK_21370"/>
<dbReference type="PANTHER" id="PTHR42743">
    <property type="entry name" value="AMINO-ACID AMINOTRANSFERASE"/>
    <property type="match status" value="1"/>
</dbReference>
<dbReference type="NCBIfam" id="NF006185">
    <property type="entry name" value="PRK08320.1"/>
    <property type="match status" value="1"/>
</dbReference>
<keyword evidence="8 12" id="KW-0663">Pyridoxal phosphate</keyword>
<dbReference type="SUPFAM" id="SSF56752">
    <property type="entry name" value="D-aminoacid aminotransferase-like PLP-dependent enzymes"/>
    <property type="match status" value="1"/>
</dbReference>
<evidence type="ECO:0000256" key="4">
    <source>
        <dbReference type="ARBA" id="ARBA00005072"/>
    </source>
</evidence>
<evidence type="ECO:0000256" key="9">
    <source>
        <dbReference type="ARBA" id="ARBA00048212"/>
    </source>
</evidence>
<comment type="pathway">
    <text evidence="4 12">Amino-acid biosynthesis; L-leucine biosynthesis; L-leucine from 3-methyl-2-oxobutanoate: step 4/4.</text>
</comment>
<evidence type="ECO:0000256" key="12">
    <source>
        <dbReference type="RuleBase" id="RU364094"/>
    </source>
</evidence>
<dbReference type="GO" id="GO:0009097">
    <property type="term" value="P:isoleucine biosynthetic process"/>
    <property type="evidence" value="ECO:0007669"/>
    <property type="project" value="UniProtKB-UniPathway"/>
</dbReference>
<dbReference type="InterPro" id="IPR036038">
    <property type="entry name" value="Aminotransferase-like"/>
</dbReference>
<dbReference type="InterPro" id="IPR005785">
    <property type="entry name" value="B_amino_transI"/>
</dbReference>
<comment type="pathway">
    <text evidence="3 12">Amino-acid biosynthesis; L-valine biosynthesis; L-valine from pyruvate: step 4/4.</text>
</comment>
<comment type="catalytic activity">
    <reaction evidence="11 12">
        <text>L-leucine + 2-oxoglutarate = 4-methyl-2-oxopentanoate + L-glutamate</text>
        <dbReference type="Rhea" id="RHEA:18321"/>
        <dbReference type="ChEBI" id="CHEBI:16810"/>
        <dbReference type="ChEBI" id="CHEBI:17865"/>
        <dbReference type="ChEBI" id="CHEBI:29985"/>
        <dbReference type="ChEBI" id="CHEBI:57427"/>
        <dbReference type="EC" id="2.6.1.42"/>
    </reaction>
</comment>
<dbReference type="GO" id="GO:0052654">
    <property type="term" value="F:L-leucine-2-oxoglutarate transaminase activity"/>
    <property type="evidence" value="ECO:0007669"/>
    <property type="project" value="RHEA"/>
</dbReference>
<evidence type="ECO:0000256" key="11">
    <source>
        <dbReference type="ARBA" id="ARBA00049229"/>
    </source>
</evidence>
<evidence type="ECO:0000256" key="1">
    <source>
        <dbReference type="ARBA" id="ARBA00001933"/>
    </source>
</evidence>
<dbReference type="PANTHER" id="PTHR42743:SF11">
    <property type="entry name" value="AMINODEOXYCHORISMATE LYASE"/>
    <property type="match status" value="1"/>
</dbReference>
<dbReference type="InterPro" id="IPR043131">
    <property type="entry name" value="BCAT-like_N"/>
</dbReference>
<organism evidence="13 14">
    <name type="scientific">Phycisphaera mikurensis (strain NBRC 102666 / KCTC 22515 / FYK2301M01)</name>
    <dbReference type="NCBI Taxonomy" id="1142394"/>
    <lineage>
        <taxon>Bacteria</taxon>
        <taxon>Pseudomonadati</taxon>
        <taxon>Planctomycetota</taxon>
        <taxon>Phycisphaerae</taxon>
        <taxon>Phycisphaerales</taxon>
        <taxon>Phycisphaeraceae</taxon>
        <taxon>Phycisphaera</taxon>
    </lineage>
</organism>
<sequence length="290" mass="31623">MWIDGDLKPAAEATVSVFDHGVLYGDGVFEGIRFYGGRVLKLRTHVARLFESARAIRLALPYTPEQLEEATRRTVAKNALSDGYIRLVATRGAGTLGLNPFQCPRPCVYIIAASIQLYPASLYETGLEVVSSSVMRNHPQALSPRIKSLNYLNNILAKIEAIDRGVLEAVMYNPTGHVAECTGDNVFLVRERDGERVLFTPPLSAGALEGITMNLVIRLAQEAGFAVVRENLTRHDLYTAEEFFLTGTAAEVIPVKSIDGRVIGDGSPGPITRKLIAAFRKLIADGVPED</sequence>
<dbReference type="InterPro" id="IPR050571">
    <property type="entry name" value="Class-IV_PLP-Dep_Aminotrnsfr"/>
</dbReference>
<dbReference type="UniPathway" id="UPA00048">
    <property type="reaction ID" value="UER00073"/>
</dbReference>
<dbReference type="GO" id="GO:0009099">
    <property type="term" value="P:L-valine biosynthetic process"/>
    <property type="evidence" value="ECO:0007669"/>
    <property type="project" value="UniProtKB-UniPathway"/>
</dbReference>
<dbReference type="Pfam" id="PF01063">
    <property type="entry name" value="Aminotran_4"/>
    <property type="match status" value="1"/>
</dbReference>
<dbReference type="Gene3D" id="3.20.10.10">
    <property type="entry name" value="D-amino Acid Aminotransferase, subunit A, domain 2"/>
    <property type="match status" value="1"/>
</dbReference>
<dbReference type="FunFam" id="3.20.10.10:FF:000002">
    <property type="entry name" value="D-alanine aminotransferase"/>
    <property type="match status" value="1"/>
</dbReference>
<dbReference type="InterPro" id="IPR001544">
    <property type="entry name" value="Aminotrans_IV"/>
</dbReference>
<name>I0IGA8_PHYMF</name>
<gene>
    <name evidence="12 13" type="primary">ilvE</name>
    <name evidence="13" type="ordered locus">PSMK_21370</name>
</gene>
<comment type="catalytic activity">
    <reaction evidence="9 12">
        <text>L-valine + 2-oxoglutarate = 3-methyl-2-oxobutanoate + L-glutamate</text>
        <dbReference type="Rhea" id="RHEA:24813"/>
        <dbReference type="ChEBI" id="CHEBI:11851"/>
        <dbReference type="ChEBI" id="CHEBI:16810"/>
        <dbReference type="ChEBI" id="CHEBI:29985"/>
        <dbReference type="ChEBI" id="CHEBI:57762"/>
        <dbReference type="EC" id="2.6.1.42"/>
    </reaction>
</comment>
<evidence type="ECO:0000256" key="2">
    <source>
        <dbReference type="ARBA" id="ARBA00004824"/>
    </source>
</evidence>
<dbReference type="EC" id="2.6.1.42" evidence="12"/>
<keyword evidence="12" id="KW-0028">Amino-acid biosynthesis</keyword>
<dbReference type="GO" id="GO:0005829">
    <property type="term" value="C:cytosol"/>
    <property type="evidence" value="ECO:0007669"/>
    <property type="project" value="TreeGrafter"/>
</dbReference>
<evidence type="ECO:0000256" key="5">
    <source>
        <dbReference type="ARBA" id="ARBA00009320"/>
    </source>
</evidence>
<evidence type="ECO:0000256" key="6">
    <source>
        <dbReference type="ARBA" id="ARBA00022576"/>
    </source>
</evidence>
<dbReference type="PATRIC" id="fig|1142394.8.peg.2206"/>
<dbReference type="EMBL" id="AP012338">
    <property type="protein sequence ID" value="BAM04296.1"/>
    <property type="molecule type" value="Genomic_DNA"/>
</dbReference>
<dbReference type="UniPathway" id="UPA00047">
    <property type="reaction ID" value="UER00058"/>
</dbReference>
<accession>I0IGA8</accession>
<evidence type="ECO:0000256" key="3">
    <source>
        <dbReference type="ARBA" id="ARBA00004931"/>
    </source>
</evidence>
<evidence type="ECO:0000313" key="14">
    <source>
        <dbReference type="Proteomes" id="UP000007881"/>
    </source>
</evidence>
<evidence type="ECO:0000313" key="13">
    <source>
        <dbReference type="EMBL" id="BAM04296.1"/>
    </source>
</evidence>
<evidence type="ECO:0000256" key="10">
    <source>
        <dbReference type="ARBA" id="ARBA00048798"/>
    </source>
</evidence>
<keyword evidence="6 12" id="KW-0032">Aminotransferase</keyword>
<comment type="similarity">
    <text evidence="5 12">Belongs to the class-IV pyridoxal-phosphate-dependent aminotransferase family.</text>
</comment>
<dbReference type="STRING" id="1142394.PSMK_21370"/>
<dbReference type="GO" id="GO:0009098">
    <property type="term" value="P:L-leucine biosynthetic process"/>
    <property type="evidence" value="ECO:0007669"/>
    <property type="project" value="UniProtKB-UniPathway"/>
</dbReference>
<keyword evidence="14" id="KW-1185">Reference proteome</keyword>
<reference evidence="13 14" key="1">
    <citation type="submission" date="2012-02" db="EMBL/GenBank/DDBJ databases">
        <title>Complete genome sequence of Phycisphaera mikurensis NBRC 102666.</title>
        <authorList>
            <person name="Ankai A."/>
            <person name="Hosoyama A."/>
            <person name="Terui Y."/>
            <person name="Sekine M."/>
            <person name="Fukai R."/>
            <person name="Kato Y."/>
            <person name="Nakamura S."/>
            <person name="Yamada-Narita S."/>
            <person name="Kawakoshi A."/>
            <person name="Fukunaga Y."/>
            <person name="Yamazaki S."/>
            <person name="Fujita N."/>
        </authorList>
    </citation>
    <scope>NUCLEOTIDE SEQUENCE [LARGE SCALE GENOMIC DNA]</scope>
    <source>
        <strain evidence="14">NBRC 102666 / KCTC 22515 / FYK2301M01</strain>
    </source>
</reference>
<evidence type="ECO:0000256" key="7">
    <source>
        <dbReference type="ARBA" id="ARBA00022679"/>
    </source>
</evidence>
<dbReference type="GO" id="GO:0052655">
    <property type="term" value="F:L-valine-2-oxoglutarate transaminase activity"/>
    <property type="evidence" value="ECO:0007669"/>
    <property type="project" value="RHEA"/>
</dbReference>
<dbReference type="Proteomes" id="UP000007881">
    <property type="component" value="Chromosome"/>
</dbReference>
<dbReference type="NCBIfam" id="TIGR01122">
    <property type="entry name" value="ilvE_I"/>
    <property type="match status" value="1"/>
</dbReference>
<comment type="catalytic activity">
    <reaction evidence="10 12">
        <text>L-isoleucine + 2-oxoglutarate = (S)-3-methyl-2-oxopentanoate + L-glutamate</text>
        <dbReference type="Rhea" id="RHEA:24801"/>
        <dbReference type="ChEBI" id="CHEBI:16810"/>
        <dbReference type="ChEBI" id="CHEBI:29985"/>
        <dbReference type="ChEBI" id="CHEBI:35146"/>
        <dbReference type="ChEBI" id="CHEBI:58045"/>
        <dbReference type="EC" id="2.6.1.42"/>
    </reaction>
</comment>
<dbReference type="InterPro" id="IPR043132">
    <property type="entry name" value="BCAT-like_C"/>
</dbReference>
<keyword evidence="12" id="KW-0100">Branched-chain amino acid biosynthesis</keyword>
<dbReference type="UniPathway" id="UPA00049">
    <property type="reaction ID" value="UER00062"/>
</dbReference>
<keyword evidence="7 12" id="KW-0808">Transferase</keyword>
<comment type="pathway">
    <text evidence="2 12">Amino-acid biosynthesis; L-isoleucine biosynthesis; L-isoleucine from 2-oxobutanoate: step 4/4.</text>
</comment>
<evidence type="ECO:0000256" key="8">
    <source>
        <dbReference type="ARBA" id="ARBA00022898"/>
    </source>
</evidence>
<dbReference type="AlphaFoldDB" id="I0IGA8"/>
<comment type="function">
    <text evidence="12">Acts on leucine, isoleucine and valine.</text>
</comment>
<dbReference type="eggNOG" id="COG0115">
    <property type="taxonomic scope" value="Bacteria"/>
</dbReference>
<dbReference type="HOGENOM" id="CLU_020844_3_0_0"/>
<protein>
    <recommendedName>
        <fullName evidence="12">Branched-chain-amino-acid aminotransferase</fullName>
        <shortName evidence="12">BCAT</shortName>
        <ecNumber evidence="12">2.6.1.42</ecNumber>
    </recommendedName>
</protein>
<dbReference type="CDD" id="cd01558">
    <property type="entry name" value="D-AAT_like"/>
    <property type="match status" value="1"/>
</dbReference>
<comment type="cofactor">
    <cofactor evidence="1 12">
        <name>pyridoxal 5'-phosphate</name>
        <dbReference type="ChEBI" id="CHEBI:597326"/>
    </cofactor>
</comment>
<dbReference type="RefSeq" id="WP_014437514.1">
    <property type="nucleotide sequence ID" value="NC_017080.1"/>
</dbReference>
<dbReference type="Gene3D" id="3.30.470.10">
    <property type="match status" value="1"/>
</dbReference>
<dbReference type="GO" id="GO:0052656">
    <property type="term" value="F:L-isoleucine-2-oxoglutarate transaminase activity"/>
    <property type="evidence" value="ECO:0007669"/>
    <property type="project" value="RHEA"/>
</dbReference>